<protein>
    <submittedName>
        <fullName evidence="1">Uncharacterized protein</fullName>
    </submittedName>
</protein>
<keyword evidence="2" id="KW-1185">Reference proteome</keyword>
<reference evidence="1 2" key="1">
    <citation type="journal article" date="2022" name="DNA Res.">
        <title>Chromosomal-level genome assembly of the orchid tree Bauhinia variegata (Leguminosae; Cercidoideae) supports the allotetraploid origin hypothesis of Bauhinia.</title>
        <authorList>
            <person name="Zhong Y."/>
            <person name="Chen Y."/>
            <person name="Zheng D."/>
            <person name="Pang J."/>
            <person name="Liu Y."/>
            <person name="Luo S."/>
            <person name="Meng S."/>
            <person name="Qian L."/>
            <person name="Wei D."/>
            <person name="Dai S."/>
            <person name="Zhou R."/>
        </authorList>
    </citation>
    <scope>NUCLEOTIDE SEQUENCE [LARGE SCALE GENOMIC DNA]</scope>
    <source>
        <strain evidence="1">BV-YZ2020</strain>
    </source>
</reference>
<accession>A0ACB9LRA0</accession>
<gene>
    <name evidence="1" type="ORF">L6164_026616</name>
</gene>
<comment type="caution">
    <text evidence="1">The sequence shown here is derived from an EMBL/GenBank/DDBJ whole genome shotgun (WGS) entry which is preliminary data.</text>
</comment>
<evidence type="ECO:0000313" key="2">
    <source>
        <dbReference type="Proteomes" id="UP000828941"/>
    </source>
</evidence>
<dbReference type="EMBL" id="CM039436">
    <property type="protein sequence ID" value="KAI4313657.1"/>
    <property type="molecule type" value="Genomic_DNA"/>
</dbReference>
<sequence>MDVVSIRSSNRPRASCITVFAHLFGLLAIILLLIWLLNYRGGIDYDSDNGFLVFNVHPLMMFLGFIFLAGEAMMAYHTVPGERKTQKSVHMILHLIAIILGIVGLCAVFKFHDMGNIADVYSLHSWIGIGTFCLFCLQWLFGFFTFFASNSMDSTRRMIAPWHISGGRALLYMAICTALTGLIEKYQFLGLRAYQGESYLVNFLGLSILLFGIFVDLSVGLAHYV</sequence>
<evidence type="ECO:0000313" key="1">
    <source>
        <dbReference type="EMBL" id="KAI4313657.1"/>
    </source>
</evidence>
<organism evidence="1 2">
    <name type="scientific">Bauhinia variegata</name>
    <name type="common">Purple orchid tree</name>
    <name type="synonym">Phanera variegata</name>
    <dbReference type="NCBI Taxonomy" id="167791"/>
    <lineage>
        <taxon>Eukaryota</taxon>
        <taxon>Viridiplantae</taxon>
        <taxon>Streptophyta</taxon>
        <taxon>Embryophyta</taxon>
        <taxon>Tracheophyta</taxon>
        <taxon>Spermatophyta</taxon>
        <taxon>Magnoliopsida</taxon>
        <taxon>eudicotyledons</taxon>
        <taxon>Gunneridae</taxon>
        <taxon>Pentapetalae</taxon>
        <taxon>rosids</taxon>
        <taxon>fabids</taxon>
        <taxon>Fabales</taxon>
        <taxon>Fabaceae</taxon>
        <taxon>Cercidoideae</taxon>
        <taxon>Cercideae</taxon>
        <taxon>Bauhiniinae</taxon>
        <taxon>Bauhinia</taxon>
    </lineage>
</organism>
<name>A0ACB9LRA0_BAUVA</name>
<dbReference type="Proteomes" id="UP000828941">
    <property type="component" value="Chromosome 11"/>
</dbReference>
<proteinExistence type="predicted"/>